<evidence type="ECO:0000313" key="3">
    <source>
        <dbReference type="EMBL" id="MFD0984881.1"/>
    </source>
</evidence>
<dbReference type="SMART" id="SM00642">
    <property type="entry name" value="Aamy"/>
    <property type="match status" value="1"/>
</dbReference>
<dbReference type="InterPro" id="IPR045857">
    <property type="entry name" value="O16G_dom_2"/>
</dbReference>
<dbReference type="PANTHER" id="PTHR10357:SF179">
    <property type="entry name" value="NEUTRAL AND BASIC AMINO ACID TRANSPORT PROTEIN RBAT"/>
    <property type="match status" value="1"/>
</dbReference>
<dbReference type="Proteomes" id="UP001597051">
    <property type="component" value="Unassembled WGS sequence"/>
</dbReference>
<dbReference type="Gene3D" id="3.90.400.10">
    <property type="entry name" value="Oligo-1,6-glucosidase, Domain 2"/>
    <property type="match status" value="1"/>
</dbReference>
<evidence type="ECO:0000256" key="1">
    <source>
        <dbReference type="ARBA" id="ARBA00008061"/>
    </source>
</evidence>
<keyword evidence="4" id="KW-1185">Reference proteome</keyword>
<dbReference type="Gene3D" id="3.20.20.80">
    <property type="entry name" value="Glycosidases"/>
    <property type="match status" value="1"/>
</dbReference>
<dbReference type="InterPro" id="IPR017853">
    <property type="entry name" value="GH"/>
</dbReference>
<comment type="similarity">
    <text evidence="1">Belongs to the glycosyl hydrolase 13 family.</text>
</comment>
<dbReference type="InterPro" id="IPR006047">
    <property type="entry name" value="GH13_cat_dom"/>
</dbReference>
<sequence>MKEAHKKGIKVIMDMVLNHTSTDCKWFQESKKSLDNPYRDYYIWKDTTNNWESFFGGTAWQKDTLTNQYYYHKFDKRMADLNWSNPKVINEVQKVLRFWLDCGVDGFRLDVINFLTTNGITTDNPMKDGVQEHLNDSNQLGVLAAMKKIKSVVNKYENRFVVGEIGSDKIEVLKQYQSPDLLDVVFNFNFGSIDKFSAQRIFNELQSMEKNMSNYPTLFFGSHDMPRMIDRLADGNPEKAVALAALILTAKGVPFIYYGEEIGMHNIVAENIEEMVDIQGKTYYQLALNKGKNSQEALLEGNKHNRDKSRSPMQWNSNAFAGFSTGKSWIEINSDYKEINIENLDHKKNSILKNYKKLIHLRNNEKALQYGLYYKLEYIDNQISFTRIFEKDKITVIVNFGLEKKVSLPKRAKILMGNSNLKPNNFIIYKS</sequence>
<name>A0ABW3J446_9FLAO</name>
<organism evidence="3 4">
    <name type="scientific">Flavobacterium myungsuense</name>
    <dbReference type="NCBI Taxonomy" id="651823"/>
    <lineage>
        <taxon>Bacteria</taxon>
        <taxon>Pseudomonadati</taxon>
        <taxon>Bacteroidota</taxon>
        <taxon>Flavobacteriia</taxon>
        <taxon>Flavobacteriales</taxon>
        <taxon>Flavobacteriaceae</taxon>
        <taxon>Flavobacterium</taxon>
    </lineage>
</organism>
<keyword evidence="3" id="KW-0378">Hydrolase</keyword>
<dbReference type="SUPFAM" id="SSF51445">
    <property type="entry name" value="(Trans)glycosidases"/>
    <property type="match status" value="1"/>
</dbReference>
<feature type="domain" description="Glycosyl hydrolase family 13 catalytic" evidence="2">
    <location>
        <begin position="1"/>
        <end position="310"/>
    </location>
</feature>
<dbReference type="EMBL" id="JBHTIZ010000026">
    <property type="protein sequence ID" value="MFD0984881.1"/>
    <property type="molecule type" value="Genomic_DNA"/>
</dbReference>
<proteinExistence type="inferred from homology"/>
<evidence type="ECO:0000313" key="4">
    <source>
        <dbReference type="Proteomes" id="UP001597051"/>
    </source>
</evidence>
<dbReference type="PANTHER" id="PTHR10357">
    <property type="entry name" value="ALPHA-AMYLASE FAMILY MEMBER"/>
    <property type="match status" value="1"/>
</dbReference>
<dbReference type="Pfam" id="PF00128">
    <property type="entry name" value="Alpha-amylase"/>
    <property type="match status" value="1"/>
</dbReference>
<evidence type="ECO:0000259" key="2">
    <source>
        <dbReference type="SMART" id="SM00642"/>
    </source>
</evidence>
<accession>A0ABW3J446</accession>
<dbReference type="GO" id="GO:0016787">
    <property type="term" value="F:hydrolase activity"/>
    <property type="evidence" value="ECO:0007669"/>
    <property type="project" value="UniProtKB-KW"/>
</dbReference>
<comment type="caution">
    <text evidence="3">The sequence shown here is derived from an EMBL/GenBank/DDBJ whole genome shotgun (WGS) entry which is preliminary data.</text>
</comment>
<gene>
    <name evidence="3" type="ORF">ACFQ0S_10395</name>
</gene>
<protein>
    <submittedName>
        <fullName evidence="3">Alpha-amylase family glycosyl hydrolase</fullName>
    </submittedName>
</protein>
<dbReference type="RefSeq" id="WP_379757281.1">
    <property type="nucleotide sequence ID" value="NZ_JBHSYB010000027.1"/>
</dbReference>
<reference evidence="4" key="1">
    <citation type="journal article" date="2019" name="Int. J. Syst. Evol. Microbiol.">
        <title>The Global Catalogue of Microorganisms (GCM) 10K type strain sequencing project: providing services to taxonomists for standard genome sequencing and annotation.</title>
        <authorList>
            <consortium name="The Broad Institute Genomics Platform"/>
            <consortium name="The Broad Institute Genome Sequencing Center for Infectious Disease"/>
            <person name="Wu L."/>
            <person name="Ma J."/>
        </authorList>
    </citation>
    <scope>NUCLEOTIDE SEQUENCE [LARGE SCALE GENOMIC DNA]</scope>
    <source>
        <strain evidence="4">CECT 7649</strain>
    </source>
</reference>